<proteinExistence type="predicted"/>
<reference evidence="2" key="2">
    <citation type="submission" date="2015-01" db="EMBL/GenBank/DDBJ databases">
        <title>Complete genome sequence of Methylobacterium aquaticum strain 22A.</title>
        <authorList>
            <person name="Tani A."/>
            <person name="Ogura Y."/>
            <person name="Hayashi T."/>
        </authorList>
    </citation>
    <scope>NUCLEOTIDE SEQUENCE [LARGE SCALE GENOMIC DNA]</scope>
    <source>
        <strain evidence="2">MA-22A</strain>
    </source>
</reference>
<name>A0A0C6F8M8_9HYPH</name>
<dbReference type="KEGG" id="maqu:Maq22A_c06835"/>
<dbReference type="CDD" id="cd07067">
    <property type="entry name" value="HP_PGM_like"/>
    <property type="match status" value="1"/>
</dbReference>
<dbReference type="PANTHER" id="PTHR47623">
    <property type="entry name" value="OS09G0287300 PROTEIN"/>
    <property type="match status" value="1"/>
</dbReference>
<dbReference type="RefSeq" id="WP_060846170.1">
    <property type="nucleotide sequence ID" value="NZ_AP014704.1"/>
</dbReference>
<dbReference type="InterPro" id="IPR013078">
    <property type="entry name" value="His_Pase_superF_clade-1"/>
</dbReference>
<gene>
    <name evidence="1" type="primary">sixA</name>
    <name evidence="1" type="ORF">Maq22A_c06835</name>
</gene>
<dbReference type="Pfam" id="PF00300">
    <property type="entry name" value="His_Phos_1"/>
    <property type="match status" value="1"/>
</dbReference>
<protein>
    <submittedName>
        <fullName evidence="1">Phosphoglycerate mutase</fullName>
    </submittedName>
</protein>
<organism evidence="1 2">
    <name type="scientific">Methylobacterium aquaticum</name>
    <dbReference type="NCBI Taxonomy" id="270351"/>
    <lineage>
        <taxon>Bacteria</taxon>
        <taxon>Pseudomonadati</taxon>
        <taxon>Pseudomonadota</taxon>
        <taxon>Alphaproteobacteria</taxon>
        <taxon>Hyphomicrobiales</taxon>
        <taxon>Methylobacteriaceae</taxon>
        <taxon>Methylobacterium</taxon>
    </lineage>
</organism>
<dbReference type="OrthoDB" id="9810154at2"/>
<sequence>MRRLILLRHAKSDWPDGASDIDRPLAPRGREAAPKIAAYLAAEGLIPDRVLVSPARRTQETWDLVRPALGTIPDETVPQIYEAPVSRLLDVVRSIPDEVATALMIGHNPGFQDLARLLSKAGDARRALTRKYPTAGIAVIDLPATAWGEVEAGEGEVERFVTPKTLGHGEDE</sequence>
<dbReference type="InterPro" id="IPR029033">
    <property type="entry name" value="His_PPase_superfam"/>
</dbReference>
<dbReference type="STRING" id="270351.Maq22A_c06835"/>
<evidence type="ECO:0000313" key="2">
    <source>
        <dbReference type="Proteomes" id="UP000061432"/>
    </source>
</evidence>
<reference evidence="1 2" key="1">
    <citation type="journal article" date="2015" name="Genome Announc.">
        <title>Complete Genome Sequence of Methylobacterium aquaticum Strain 22A, Isolated from Racomitrium japonicum Moss.</title>
        <authorList>
            <person name="Tani A."/>
            <person name="Ogura Y."/>
            <person name="Hayashi T."/>
            <person name="Kimbara K."/>
        </authorList>
    </citation>
    <scope>NUCLEOTIDE SEQUENCE [LARGE SCALE GENOMIC DNA]</scope>
    <source>
        <strain evidence="1 2">MA-22A</strain>
    </source>
</reference>
<dbReference type="Gene3D" id="3.40.50.1240">
    <property type="entry name" value="Phosphoglycerate mutase-like"/>
    <property type="match status" value="1"/>
</dbReference>
<dbReference type="PATRIC" id="fig|270351.10.peg.1299"/>
<dbReference type="EMBL" id="AP014704">
    <property type="protein sequence ID" value="BAQ44708.1"/>
    <property type="molecule type" value="Genomic_DNA"/>
</dbReference>
<evidence type="ECO:0000313" key="1">
    <source>
        <dbReference type="EMBL" id="BAQ44708.1"/>
    </source>
</evidence>
<dbReference type="SMART" id="SM00855">
    <property type="entry name" value="PGAM"/>
    <property type="match status" value="1"/>
</dbReference>
<dbReference type="PANTHER" id="PTHR47623:SF1">
    <property type="entry name" value="OS09G0287300 PROTEIN"/>
    <property type="match status" value="1"/>
</dbReference>
<accession>A0A0C6F8M8</accession>
<dbReference type="SUPFAM" id="SSF53254">
    <property type="entry name" value="Phosphoglycerate mutase-like"/>
    <property type="match status" value="1"/>
</dbReference>
<dbReference type="AlphaFoldDB" id="A0A0C6F8M8"/>
<dbReference type="Proteomes" id="UP000061432">
    <property type="component" value="Chromosome"/>
</dbReference>